<sequence length="67" mass="7365">MAAEADRLTLDGSPFASEVGLARAFRGIEAAPFDPRWSVAGRFTPYGADRTLRSRTPWARAGARARW</sequence>
<evidence type="ECO:0000313" key="1">
    <source>
        <dbReference type="EMBL" id="KMS73336.1"/>
    </source>
</evidence>
<protein>
    <submittedName>
        <fullName evidence="1">Uncharacterized protein</fullName>
    </submittedName>
</protein>
<reference evidence="1 2" key="1">
    <citation type="submission" date="2015-06" db="EMBL/GenBank/DDBJ databases">
        <authorList>
            <person name="Ju K.-S."/>
            <person name="Doroghazi J.R."/>
            <person name="Metcalf W.W."/>
        </authorList>
    </citation>
    <scope>NUCLEOTIDE SEQUENCE [LARGE SCALE GENOMIC DNA]</scope>
    <source>
        <strain evidence="1 2">NRRL 3414</strain>
    </source>
</reference>
<dbReference type="Proteomes" id="UP000037432">
    <property type="component" value="Unassembled WGS sequence"/>
</dbReference>
<gene>
    <name evidence="1" type="ORF">ACM01_19025</name>
</gene>
<evidence type="ECO:0000313" key="2">
    <source>
        <dbReference type="Proteomes" id="UP000037432"/>
    </source>
</evidence>
<dbReference type="AlphaFoldDB" id="A0A0J7ZB62"/>
<accession>A0A0J7ZB62</accession>
<comment type="caution">
    <text evidence="1">The sequence shown here is derived from an EMBL/GenBank/DDBJ whole genome shotgun (WGS) entry which is preliminary data.</text>
</comment>
<organism evidence="1 2">
    <name type="scientific">Streptomyces viridochromogenes</name>
    <dbReference type="NCBI Taxonomy" id="1938"/>
    <lineage>
        <taxon>Bacteria</taxon>
        <taxon>Bacillati</taxon>
        <taxon>Actinomycetota</taxon>
        <taxon>Actinomycetes</taxon>
        <taxon>Kitasatosporales</taxon>
        <taxon>Streptomycetaceae</taxon>
        <taxon>Streptomyces</taxon>
    </lineage>
</organism>
<dbReference type="EMBL" id="LFNT01000020">
    <property type="protein sequence ID" value="KMS73336.1"/>
    <property type="molecule type" value="Genomic_DNA"/>
</dbReference>
<name>A0A0J7ZB62_STRVR</name>
<proteinExistence type="predicted"/>
<dbReference type="RefSeq" id="WP_048582468.1">
    <property type="nucleotide sequence ID" value="NZ_LFNT01000020.1"/>
</dbReference>
<dbReference type="PATRIC" id="fig|1938.3.peg.1945"/>